<dbReference type="AlphaFoldDB" id="A0A0L0G170"/>
<evidence type="ECO:0000313" key="3">
    <source>
        <dbReference type="Proteomes" id="UP000054560"/>
    </source>
</evidence>
<reference evidence="2 3" key="1">
    <citation type="submission" date="2011-02" db="EMBL/GenBank/DDBJ databases">
        <title>The Genome Sequence of Sphaeroforma arctica JP610.</title>
        <authorList>
            <consortium name="The Broad Institute Genome Sequencing Platform"/>
            <person name="Russ C."/>
            <person name="Cuomo C."/>
            <person name="Young S.K."/>
            <person name="Zeng Q."/>
            <person name="Gargeya S."/>
            <person name="Alvarado L."/>
            <person name="Berlin A."/>
            <person name="Chapman S.B."/>
            <person name="Chen Z."/>
            <person name="Freedman E."/>
            <person name="Gellesch M."/>
            <person name="Goldberg J."/>
            <person name="Griggs A."/>
            <person name="Gujja S."/>
            <person name="Heilman E."/>
            <person name="Heiman D."/>
            <person name="Howarth C."/>
            <person name="Mehta T."/>
            <person name="Neiman D."/>
            <person name="Pearson M."/>
            <person name="Roberts A."/>
            <person name="Saif S."/>
            <person name="Shea T."/>
            <person name="Shenoy N."/>
            <person name="Sisk P."/>
            <person name="Stolte C."/>
            <person name="Sykes S."/>
            <person name="White J."/>
            <person name="Yandava C."/>
            <person name="Burger G."/>
            <person name="Gray M.W."/>
            <person name="Holland P.W.H."/>
            <person name="King N."/>
            <person name="Lang F.B.F."/>
            <person name="Roger A.J."/>
            <person name="Ruiz-Trillo I."/>
            <person name="Haas B."/>
            <person name="Nusbaum C."/>
            <person name="Birren B."/>
        </authorList>
    </citation>
    <scope>NUCLEOTIDE SEQUENCE [LARGE SCALE GENOMIC DNA]</scope>
    <source>
        <strain evidence="2 3">JP610</strain>
    </source>
</reference>
<protein>
    <submittedName>
        <fullName evidence="2">Uncharacterized protein</fullName>
    </submittedName>
</protein>
<keyword evidence="1" id="KW-0732">Signal</keyword>
<accession>A0A0L0G170</accession>
<dbReference type="EMBL" id="KQ241977">
    <property type="protein sequence ID" value="KNC81948.1"/>
    <property type="molecule type" value="Genomic_DNA"/>
</dbReference>
<keyword evidence="3" id="KW-1185">Reference proteome</keyword>
<dbReference type="RefSeq" id="XP_014155850.1">
    <property type="nucleotide sequence ID" value="XM_014300375.1"/>
</dbReference>
<feature type="chain" id="PRO_5005539152" evidence="1">
    <location>
        <begin position="25"/>
        <end position="89"/>
    </location>
</feature>
<name>A0A0L0G170_9EUKA</name>
<dbReference type="Proteomes" id="UP000054560">
    <property type="component" value="Unassembled WGS sequence"/>
</dbReference>
<sequence length="89" mass="9659">MFALLLRKLIIIPACGHLPPRCAATIGSDALMPSSGASAMRLSGVELQEVLEFLSCDPTRGPEHPGLHHPRLQPWSAQQYILQTQTLCA</sequence>
<feature type="signal peptide" evidence="1">
    <location>
        <begin position="1"/>
        <end position="24"/>
    </location>
</feature>
<dbReference type="GeneID" id="25906265"/>
<gene>
    <name evidence="2" type="ORF">SARC_05761</name>
</gene>
<proteinExistence type="predicted"/>
<evidence type="ECO:0000313" key="2">
    <source>
        <dbReference type="EMBL" id="KNC81948.1"/>
    </source>
</evidence>
<organism evidence="2 3">
    <name type="scientific">Sphaeroforma arctica JP610</name>
    <dbReference type="NCBI Taxonomy" id="667725"/>
    <lineage>
        <taxon>Eukaryota</taxon>
        <taxon>Ichthyosporea</taxon>
        <taxon>Ichthyophonida</taxon>
        <taxon>Sphaeroforma</taxon>
    </lineage>
</organism>
<evidence type="ECO:0000256" key="1">
    <source>
        <dbReference type="SAM" id="SignalP"/>
    </source>
</evidence>